<reference evidence="2 3" key="1">
    <citation type="journal article" date="2018" name="PLoS Genet.">
        <title>Repeat elements organise 3D genome structure and mediate transcription in the filamentous fungus Epichloe festucae.</title>
        <authorList>
            <person name="Winter D.J."/>
            <person name="Ganley A.R.D."/>
            <person name="Young C.A."/>
            <person name="Liachko I."/>
            <person name="Schardl C.L."/>
            <person name="Dupont P.Y."/>
            <person name="Berry D."/>
            <person name="Ram A."/>
            <person name="Scott B."/>
            <person name="Cox M.P."/>
        </authorList>
    </citation>
    <scope>NUCLEOTIDE SEQUENCE [LARGE SCALE GENOMIC DNA]</scope>
    <source>
        <strain evidence="2 3">Fl1</strain>
    </source>
</reference>
<organism evidence="2 3">
    <name type="scientific">Epichloe festucae (strain Fl1)</name>
    <dbReference type="NCBI Taxonomy" id="877507"/>
    <lineage>
        <taxon>Eukaryota</taxon>
        <taxon>Fungi</taxon>
        <taxon>Dikarya</taxon>
        <taxon>Ascomycota</taxon>
        <taxon>Pezizomycotina</taxon>
        <taxon>Sordariomycetes</taxon>
        <taxon>Hypocreomycetidae</taxon>
        <taxon>Hypocreales</taxon>
        <taxon>Clavicipitaceae</taxon>
        <taxon>Epichloe</taxon>
    </lineage>
</organism>
<dbReference type="Gene3D" id="3.90.1410.10">
    <property type="entry name" value="set domain protein methyltransferase, domain 1"/>
    <property type="match status" value="1"/>
</dbReference>
<evidence type="ECO:0000259" key="1">
    <source>
        <dbReference type="PROSITE" id="PS50280"/>
    </source>
</evidence>
<dbReference type="InterPro" id="IPR050600">
    <property type="entry name" value="SETD3_SETD6_MTase"/>
</dbReference>
<proteinExistence type="predicted"/>
<dbReference type="AlphaFoldDB" id="A0A7U3Q1Z8"/>
<dbReference type="CDD" id="cd19177">
    <property type="entry name" value="SET_SETD4"/>
    <property type="match status" value="1"/>
</dbReference>
<name>A0A7U3Q1Z8_EPIFF</name>
<keyword evidence="3" id="KW-1185">Reference proteome</keyword>
<dbReference type="InterPro" id="IPR001214">
    <property type="entry name" value="SET_dom"/>
</dbReference>
<dbReference type="Pfam" id="PF00856">
    <property type="entry name" value="SET"/>
    <property type="match status" value="1"/>
</dbReference>
<accession>A0A7U3Q1Z8</accession>
<dbReference type="InterPro" id="IPR046341">
    <property type="entry name" value="SET_dom_sf"/>
</dbReference>
<dbReference type="GO" id="GO:0016279">
    <property type="term" value="F:protein-lysine N-methyltransferase activity"/>
    <property type="evidence" value="ECO:0007669"/>
    <property type="project" value="InterPro"/>
</dbReference>
<dbReference type="EMBL" id="CP031390">
    <property type="protein sequence ID" value="QPH17577.1"/>
    <property type="molecule type" value="Genomic_DNA"/>
</dbReference>
<evidence type="ECO:0000313" key="3">
    <source>
        <dbReference type="Proteomes" id="UP000594364"/>
    </source>
</evidence>
<dbReference type="PROSITE" id="PS50280">
    <property type="entry name" value="SET"/>
    <property type="match status" value="1"/>
</dbReference>
<dbReference type="OrthoDB" id="441812at2759"/>
<sequence>MEAIQQLLAWAKVHGVVIKGIGPKPLPGRGIGIVATRNLKAKEDILTVPAALLRCIGNTPRAIIRNLKGATVHAILATSLCVDPSPDLALWRAVLPTEDDITTSMPLSWPPGLQQLLPPAARALLDKQATKFARDWARVSAAYPSLTREAYLYAWHLVNSRSFYHTTRATEKKLPSEDHMVLQPVADLFNHSPDGCSVSFDEDRYTITTGTSYEKGDELFIRYGSHSNDFLLVEYGFTLPSGMNKWDEISLDPYMSSLFSPRRKRTLQEAGFWGEYMLDSETACYRTQTALRLLCLPEATWRAVLDGQRDENEDAEAVDKELLKVLRRCEKDIKSKVMDLDRCMAGNEEMASSLRRRWLQMKELVVTTMARLQ</sequence>
<dbReference type="PANTHER" id="PTHR13271:SF137">
    <property type="entry name" value="SET DOMAIN-CONTAINING PROTEIN"/>
    <property type="match status" value="1"/>
</dbReference>
<evidence type="ECO:0000313" key="2">
    <source>
        <dbReference type="EMBL" id="QPH17577.1"/>
    </source>
</evidence>
<gene>
    <name evidence="2" type="ORF">C2857_002440</name>
</gene>
<dbReference type="InterPro" id="IPR044429">
    <property type="entry name" value="SETD4_SET"/>
</dbReference>
<dbReference type="Proteomes" id="UP000594364">
    <property type="component" value="Chromosome 6"/>
</dbReference>
<dbReference type="SUPFAM" id="SSF82199">
    <property type="entry name" value="SET domain"/>
    <property type="match status" value="1"/>
</dbReference>
<protein>
    <recommendedName>
        <fullName evidence="1">SET domain-containing protein</fullName>
    </recommendedName>
</protein>
<dbReference type="PANTHER" id="PTHR13271">
    <property type="entry name" value="UNCHARACTERIZED PUTATIVE METHYLTRANSFERASE"/>
    <property type="match status" value="1"/>
</dbReference>
<feature type="domain" description="SET" evidence="1">
    <location>
        <begin position="19"/>
        <end position="224"/>
    </location>
</feature>